<evidence type="ECO:0000313" key="5">
    <source>
        <dbReference type="EMBL" id="BAT72128.1"/>
    </source>
</evidence>
<feature type="domain" description="ABC transporter" evidence="4">
    <location>
        <begin position="11"/>
        <end position="244"/>
    </location>
</feature>
<dbReference type="EMBL" id="AP013035">
    <property type="protein sequence ID" value="BAT72128.1"/>
    <property type="molecule type" value="Genomic_DNA"/>
</dbReference>
<dbReference type="InterPro" id="IPR050319">
    <property type="entry name" value="ABC_transp_ATP-bind"/>
</dbReference>
<keyword evidence="1" id="KW-0813">Transport</keyword>
<dbReference type="Proteomes" id="UP000063234">
    <property type="component" value="Chromosome"/>
</dbReference>
<dbReference type="GO" id="GO:0055085">
    <property type="term" value="P:transmembrane transport"/>
    <property type="evidence" value="ECO:0007669"/>
    <property type="project" value="UniProtKB-ARBA"/>
</dbReference>
<sequence length="257" mass="28863">MQRSKKTEHTVIIENLSKTFVVRKNPFKKASLFTALKNINLKVKEGEILGLVGESGSGKTTLAKIICGIEKPSFGNLYVTEPVQMVFQDPYSSLNPRMKVKDIVTEPIEARKKLNKREKEEIAEELLIKMGLPRDSIHKYPHEFSGGQRQRIAIARAISINPKVLLLDEPTSSLDVFVQAQIIQLLLEIHSRVKATYIFITHNIPLVTSFAHRIAVMQKGEIVEEGTPEQILYSPAHPYTQKLISSVPTKILSLLAS</sequence>
<dbReference type="Gene3D" id="3.40.50.300">
    <property type="entry name" value="P-loop containing nucleotide triphosphate hydrolases"/>
    <property type="match status" value="1"/>
</dbReference>
<evidence type="ECO:0000259" key="4">
    <source>
        <dbReference type="PROSITE" id="PS50893"/>
    </source>
</evidence>
<dbReference type="InterPro" id="IPR013563">
    <property type="entry name" value="Oligopep_ABC_C"/>
</dbReference>
<evidence type="ECO:0000256" key="3">
    <source>
        <dbReference type="ARBA" id="ARBA00022840"/>
    </source>
</evidence>
<dbReference type="SMART" id="SM00382">
    <property type="entry name" value="AAA"/>
    <property type="match status" value="1"/>
</dbReference>
<dbReference type="PROSITE" id="PS00211">
    <property type="entry name" value="ABC_TRANSPORTER_1"/>
    <property type="match status" value="1"/>
</dbReference>
<keyword evidence="6" id="KW-1185">Reference proteome</keyword>
<protein>
    <submittedName>
        <fullName evidence="5">Peptide/nickel transport system ATP-binding protein</fullName>
    </submittedName>
</protein>
<dbReference type="InterPro" id="IPR017871">
    <property type="entry name" value="ABC_transporter-like_CS"/>
</dbReference>
<name>A0A0S3QUX6_THET7</name>
<dbReference type="PANTHER" id="PTHR43776">
    <property type="entry name" value="TRANSPORT ATP-BINDING PROTEIN"/>
    <property type="match status" value="1"/>
</dbReference>
<dbReference type="InterPro" id="IPR027417">
    <property type="entry name" value="P-loop_NTPase"/>
</dbReference>
<reference evidence="6" key="1">
    <citation type="journal article" date="2018" name="Science">
        <title>A primordial and reversible TCA cycle in a facultatively chemolithoautotrophic thermophile.</title>
        <authorList>
            <person name="Nunoura T."/>
            <person name="Chikaraishi Y."/>
            <person name="Izaki R."/>
            <person name="Suwa T."/>
            <person name="Sato T."/>
            <person name="Harada T."/>
            <person name="Mori K."/>
            <person name="Kato Y."/>
            <person name="Miyazaki M."/>
            <person name="Shimamura S."/>
            <person name="Yanagawa K."/>
            <person name="Shuto A."/>
            <person name="Ohkouchi N."/>
            <person name="Fujita N."/>
            <person name="Takaki Y."/>
            <person name="Atomi H."/>
            <person name="Takai K."/>
        </authorList>
    </citation>
    <scope>NUCLEOTIDE SEQUENCE [LARGE SCALE GENOMIC DNA]</scope>
    <source>
        <strain evidence="6">DSM 17441 / JCM 13301 / NBRC 103674 / ABI70S6</strain>
    </source>
</reference>
<dbReference type="SUPFAM" id="SSF52540">
    <property type="entry name" value="P-loop containing nucleoside triphosphate hydrolases"/>
    <property type="match status" value="1"/>
</dbReference>
<dbReference type="GO" id="GO:0016887">
    <property type="term" value="F:ATP hydrolysis activity"/>
    <property type="evidence" value="ECO:0007669"/>
    <property type="project" value="InterPro"/>
</dbReference>
<dbReference type="CDD" id="cd03257">
    <property type="entry name" value="ABC_NikE_OppD_transporters"/>
    <property type="match status" value="1"/>
</dbReference>
<dbReference type="AlphaFoldDB" id="A0A0S3QUX6"/>
<dbReference type="STRING" id="1298851.TST_1341"/>
<dbReference type="InterPro" id="IPR003439">
    <property type="entry name" value="ABC_transporter-like_ATP-bd"/>
</dbReference>
<gene>
    <name evidence="5" type="ORF">TST_1341</name>
</gene>
<dbReference type="Pfam" id="PF08352">
    <property type="entry name" value="oligo_HPY"/>
    <property type="match status" value="1"/>
</dbReference>
<evidence type="ECO:0000256" key="1">
    <source>
        <dbReference type="ARBA" id="ARBA00022448"/>
    </source>
</evidence>
<dbReference type="PROSITE" id="PS50893">
    <property type="entry name" value="ABC_TRANSPORTER_2"/>
    <property type="match status" value="1"/>
</dbReference>
<evidence type="ECO:0000313" key="6">
    <source>
        <dbReference type="Proteomes" id="UP000063234"/>
    </source>
</evidence>
<keyword evidence="2" id="KW-0547">Nucleotide-binding</keyword>
<organism evidence="5 6">
    <name type="scientific">Thermosulfidibacter takaii (strain DSM 17441 / JCM 13301 / NBRC 103674 / ABI70S6)</name>
    <dbReference type="NCBI Taxonomy" id="1298851"/>
    <lineage>
        <taxon>Bacteria</taxon>
        <taxon>Pseudomonadati</taxon>
        <taxon>Thermosulfidibacterota</taxon>
        <taxon>Thermosulfidibacteria</taxon>
        <taxon>Thermosulfidibacterales</taxon>
        <taxon>Thermosulfidibacteraceae</taxon>
    </lineage>
</organism>
<dbReference type="RefSeq" id="WP_068550117.1">
    <property type="nucleotide sequence ID" value="NZ_AP013035.1"/>
</dbReference>
<dbReference type="GO" id="GO:0015833">
    <property type="term" value="P:peptide transport"/>
    <property type="evidence" value="ECO:0007669"/>
    <property type="project" value="InterPro"/>
</dbReference>
<dbReference type="Pfam" id="PF00005">
    <property type="entry name" value="ABC_tran"/>
    <property type="match status" value="1"/>
</dbReference>
<proteinExistence type="predicted"/>
<dbReference type="KEGG" id="ttk:TST_1341"/>
<dbReference type="OrthoDB" id="9806285at2"/>
<dbReference type="InterPro" id="IPR003593">
    <property type="entry name" value="AAA+_ATPase"/>
</dbReference>
<dbReference type="GO" id="GO:0005524">
    <property type="term" value="F:ATP binding"/>
    <property type="evidence" value="ECO:0007669"/>
    <property type="project" value="UniProtKB-KW"/>
</dbReference>
<evidence type="ECO:0000256" key="2">
    <source>
        <dbReference type="ARBA" id="ARBA00022741"/>
    </source>
</evidence>
<keyword evidence="3 5" id="KW-0067">ATP-binding</keyword>
<accession>A0A0S3QUX6</accession>